<protein>
    <recommendedName>
        <fullName evidence="1">Phytase-like domain-containing protein</fullName>
    </recommendedName>
</protein>
<evidence type="ECO:0000313" key="2">
    <source>
        <dbReference type="EMBL" id="RYP86056.1"/>
    </source>
</evidence>
<evidence type="ECO:0000259" key="1">
    <source>
        <dbReference type="Pfam" id="PF13449"/>
    </source>
</evidence>
<accession>A0A4Q4ZF76</accession>
<evidence type="ECO:0000313" key="3">
    <source>
        <dbReference type="Proteomes" id="UP000295198"/>
    </source>
</evidence>
<dbReference type="OrthoDB" id="9758957at2"/>
<dbReference type="PANTHER" id="PTHR37957">
    <property type="entry name" value="BLR7070 PROTEIN"/>
    <property type="match status" value="1"/>
</dbReference>
<dbReference type="Pfam" id="PF13449">
    <property type="entry name" value="Phytase-like"/>
    <property type="match status" value="1"/>
</dbReference>
<name>A0A4Q4ZF76_9ACTN</name>
<gene>
    <name evidence="2" type="ORF">EKO23_10570</name>
</gene>
<dbReference type="Proteomes" id="UP000295198">
    <property type="component" value="Unassembled WGS sequence"/>
</dbReference>
<dbReference type="AlphaFoldDB" id="A0A4Q4ZF76"/>
<dbReference type="InterPro" id="IPR027372">
    <property type="entry name" value="Phytase-like_dom"/>
</dbReference>
<dbReference type="PANTHER" id="PTHR37957:SF1">
    <property type="entry name" value="PHYTASE-LIKE DOMAIN-CONTAINING PROTEIN"/>
    <property type="match status" value="1"/>
</dbReference>
<keyword evidence="3" id="KW-1185">Reference proteome</keyword>
<organism evidence="2 3">
    <name type="scientific">Nocardioides guangzhouensis</name>
    <dbReference type="NCBI Taxonomy" id="2497878"/>
    <lineage>
        <taxon>Bacteria</taxon>
        <taxon>Bacillati</taxon>
        <taxon>Actinomycetota</taxon>
        <taxon>Actinomycetes</taxon>
        <taxon>Propionibacteriales</taxon>
        <taxon>Nocardioidaceae</taxon>
        <taxon>Nocardioides</taxon>
    </lineage>
</organism>
<reference evidence="2 3" key="1">
    <citation type="submission" date="2019-01" db="EMBL/GenBank/DDBJ databases">
        <title>Nocardioides guangzhouensis sp. nov., an actinobacterium isolated from soil.</title>
        <authorList>
            <person name="Fu Y."/>
            <person name="Cai Y."/>
            <person name="Lin Z."/>
            <person name="Chen P."/>
        </authorList>
    </citation>
    <scope>NUCLEOTIDE SEQUENCE [LARGE SCALE GENOMIC DNA]</scope>
    <source>
        <strain evidence="2 3">130</strain>
    </source>
</reference>
<comment type="caution">
    <text evidence="2">The sequence shown here is derived from an EMBL/GenBank/DDBJ whole genome shotgun (WGS) entry which is preliminary data.</text>
</comment>
<feature type="domain" description="Phytase-like" evidence="1">
    <location>
        <begin position="114"/>
        <end position="425"/>
    </location>
</feature>
<sequence>MRETVPGDCSSRRSPGLASKDLVLRSRGAVMNPALPSKRRSLILLTAFAVTVPPLVTAVLSSSATGSPNPAHDPVLVGRAVLPWDTFAGPPPAGAFLVPGPGTVNGVQFPLPAQPVEGFSAIVDGGSPGDLVAMPDNGFGGKANSVDFLIRAYSVRPRYKTAGGGPGTVEVGDFVSFRDPDRRIGFPIVREGTADRLLTGGDIDPESLQRGRRHDLWVGDEFGPWILHFDGRGRLLDPPFALPGNLMSPNNPHLGGRPATHPNSRGLEGMAISPDRKYLYAALEGALLTDADPRRRFVYEFSTRREEFTGRVFEYRTEQPGHFLSDLQALDRHRLIAIERDGGSGLNAQFRRVYRVDLRRTTADGFLEKAQVVDLAAIPDPDLVSLPPLHAGDVGLGDPFRVTCESVEAVHVVNGHRIVVGCDNNLPNSGRNPGRPDDNEFIVVDVPLRAGGG</sequence>
<proteinExistence type="predicted"/>
<dbReference type="EMBL" id="SDKM01000013">
    <property type="protein sequence ID" value="RYP86056.1"/>
    <property type="molecule type" value="Genomic_DNA"/>
</dbReference>